<organism evidence="2 3">
    <name type="scientific">Aphis craccivora</name>
    <name type="common">Cowpea aphid</name>
    <dbReference type="NCBI Taxonomy" id="307492"/>
    <lineage>
        <taxon>Eukaryota</taxon>
        <taxon>Metazoa</taxon>
        <taxon>Ecdysozoa</taxon>
        <taxon>Arthropoda</taxon>
        <taxon>Hexapoda</taxon>
        <taxon>Insecta</taxon>
        <taxon>Pterygota</taxon>
        <taxon>Neoptera</taxon>
        <taxon>Paraneoptera</taxon>
        <taxon>Hemiptera</taxon>
        <taxon>Sternorrhyncha</taxon>
        <taxon>Aphidomorpha</taxon>
        <taxon>Aphidoidea</taxon>
        <taxon>Aphididae</taxon>
        <taxon>Aphidini</taxon>
        <taxon>Aphis</taxon>
        <taxon>Aphis</taxon>
    </lineage>
</organism>
<keyword evidence="3" id="KW-1185">Reference proteome</keyword>
<name>A0A6G0VRF6_APHCR</name>
<accession>A0A6G0VRF6</accession>
<comment type="caution">
    <text evidence="2">The sequence shown here is derived from an EMBL/GenBank/DDBJ whole genome shotgun (WGS) entry which is preliminary data.</text>
</comment>
<feature type="non-terminal residue" evidence="2">
    <location>
        <position position="1"/>
    </location>
</feature>
<evidence type="ECO:0000313" key="3">
    <source>
        <dbReference type="Proteomes" id="UP000478052"/>
    </source>
</evidence>
<protein>
    <submittedName>
        <fullName evidence="2">Uncharacterized protein</fullName>
    </submittedName>
</protein>
<proteinExistence type="predicted"/>
<dbReference type="Proteomes" id="UP000478052">
    <property type="component" value="Unassembled WGS sequence"/>
</dbReference>
<reference evidence="2 3" key="1">
    <citation type="submission" date="2019-08" db="EMBL/GenBank/DDBJ databases">
        <title>Whole genome of Aphis craccivora.</title>
        <authorList>
            <person name="Voronova N.V."/>
            <person name="Shulinski R.S."/>
            <person name="Bandarenka Y.V."/>
            <person name="Zhorov D.G."/>
            <person name="Warner D."/>
        </authorList>
    </citation>
    <scope>NUCLEOTIDE SEQUENCE [LARGE SCALE GENOMIC DNA]</scope>
    <source>
        <strain evidence="2">180601</strain>
        <tissue evidence="2">Whole Body</tissue>
    </source>
</reference>
<evidence type="ECO:0000313" key="2">
    <source>
        <dbReference type="EMBL" id="KAF0706553.1"/>
    </source>
</evidence>
<keyword evidence="1" id="KW-0732">Signal</keyword>
<sequence length="157" mass="17568">YCQSFPTNWQLINFLIRLLVRLRRLPGCPPCIDSLGSLLSNVVTSHDYDSDCLTPSRAVYVRFVILCFLSHGAPGTDRLTTLVNFILIFISRARVRSDQTPRIHRALVLVSFCRIVNILCAIVTWVRESSSFDQVGSIYHTSINSSSAVNNHGNALS</sequence>
<evidence type="ECO:0000256" key="1">
    <source>
        <dbReference type="SAM" id="SignalP"/>
    </source>
</evidence>
<dbReference type="AlphaFoldDB" id="A0A6G0VRF6"/>
<feature type="chain" id="PRO_5026359475" evidence="1">
    <location>
        <begin position="28"/>
        <end position="157"/>
    </location>
</feature>
<gene>
    <name evidence="2" type="ORF">FWK35_00033433</name>
</gene>
<dbReference type="EMBL" id="VUJU01012873">
    <property type="protein sequence ID" value="KAF0706553.1"/>
    <property type="molecule type" value="Genomic_DNA"/>
</dbReference>
<feature type="signal peptide" evidence="1">
    <location>
        <begin position="1"/>
        <end position="27"/>
    </location>
</feature>
<feature type="non-terminal residue" evidence="2">
    <location>
        <position position="157"/>
    </location>
</feature>